<keyword evidence="12" id="KW-1185">Reference proteome</keyword>
<dbReference type="GO" id="GO:0000981">
    <property type="term" value="F:DNA-binding transcription factor activity, RNA polymerase II-specific"/>
    <property type="evidence" value="ECO:0007669"/>
    <property type="project" value="InterPro"/>
</dbReference>
<dbReference type="Pfam" id="PF04082">
    <property type="entry name" value="Fungal_trans"/>
    <property type="match status" value="1"/>
</dbReference>
<keyword evidence="4" id="KW-0805">Transcription regulation</keyword>
<keyword evidence="8" id="KW-0175">Coiled coil</keyword>
<dbReference type="STRING" id="1344418.A0A1D2VC08"/>
<sequence length="1058" mass="120918">MNTNPDGSINYHNPNRDVSRYRNIFAEIPSASIPQGPPVSQVPQVSQIPHLVSQHGPQPIPLSAQAPNMIPMSVNVSLLNQSTQQNQPNQHNQQTHQSQHNQQSQLYLLSLSLTSLVSPAYSQSFNYSQTELLKPDSKKACTRCRNKKIKCSSEIPVCTNCSKHDVDCDIMDCISYNFDTVRSLQSEIAGLQSSLSEYQKKYNQSEQNLSQTKSQLNYTKSQLDYTKSQLDYTKSELDKKDKIIQSLQSTQSTQSIQSNNHKHNHDHDHNQTLSPTVITNVNRPNKSTHNIASIAGILNTSEDVNFNHNLIHKNSNNNNTHSTHNNSISNLINNTNNTKNTLINNSITPSSQQSSYTYSQPLSNQHSQQNLQSHSYQQPQPQPQSQSRSQFHSQSSYEPSNRPIHSQLNQNQNNQNNQNNISLPSLSQSQSQSQPISLIQSQPQNQNQPLTTFYQNNPQNSGNNSTANHSTSTINQNNYNNPPLTAETTIISTQSNSIDNVPLLINDDSLNLMPSPNTQNQIQSQSQSQIQIQKNNETINKISSEVGNLLFQCNGQCNYAGNTAGAVFLKIFFNTINIDYLNENDIKFEDSHLNLNTKENYTYASNYAPLPDKSLSKYLLLRYIEKVHIYYPFSNISELRDYFEKIYQDPKKMSSFEKSYVFMILAISSELNQYAKDYKKFLNMFNPEDYFNTALKFFTSKDHYLKKDENLIKMLLLLSIWYIYTNNNDNIWLVTKLNVALGVELGIHRYSRDWKLSTLTIESRNRLWWCIYSLERFVTVNLGRTLGIKNQSVDCNSPTAKEFDELLSVEQSIAPIYNNIKINAAILMFNLRKIGGDIMESVYIPRPESRPSLGIEIITRVSNDLRTKLSNWLISVEQCIPKDSFTYYDLKVQFHLYSLLLNRPSTSFPAPNEQITKLCWENCLSVIDCWLYLINNNCLHKTWGLLHDIIMVDFVSLYCSYKTVHDFALTKKLIDDSFKVLDHFFQDDIKATRFKVIITKLINNYDKINGDLTEYSSILSIETDDEVDWLKDALGGDFGSDLVDWLDDCYAFSAIKAA</sequence>
<feature type="compositionally biased region" description="Low complexity" evidence="9">
    <location>
        <begin position="406"/>
        <end position="450"/>
    </location>
</feature>
<keyword evidence="3" id="KW-0862">Zinc</keyword>
<evidence type="ECO:0000256" key="3">
    <source>
        <dbReference type="ARBA" id="ARBA00022833"/>
    </source>
</evidence>
<dbReference type="CDD" id="cd00067">
    <property type="entry name" value="GAL4"/>
    <property type="match status" value="1"/>
</dbReference>
<accession>A0A1D2VC08</accession>
<proteinExistence type="predicted"/>
<dbReference type="SMART" id="SM00906">
    <property type="entry name" value="Fungal_trans"/>
    <property type="match status" value="1"/>
</dbReference>
<dbReference type="PANTHER" id="PTHR47782">
    <property type="entry name" value="ZN(II)2CYS6 TRANSCRIPTION FACTOR (EUROFUNG)-RELATED"/>
    <property type="match status" value="1"/>
</dbReference>
<dbReference type="Gene3D" id="4.10.240.10">
    <property type="entry name" value="Zn(2)-C6 fungal-type DNA-binding domain"/>
    <property type="match status" value="1"/>
</dbReference>
<keyword evidence="7" id="KW-0539">Nucleus</keyword>
<dbReference type="GO" id="GO:0005634">
    <property type="term" value="C:nucleus"/>
    <property type="evidence" value="ECO:0007669"/>
    <property type="project" value="UniProtKB-SubCell"/>
</dbReference>
<dbReference type="GO" id="GO:0006351">
    <property type="term" value="P:DNA-templated transcription"/>
    <property type="evidence" value="ECO:0007669"/>
    <property type="project" value="InterPro"/>
</dbReference>
<evidence type="ECO:0000256" key="4">
    <source>
        <dbReference type="ARBA" id="ARBA00023015"/>
    </source>
</evidence>
<dbReference type="Pfam" id="PF00172">
    <property type="entry name" value="Zn_clus"/>
    <property type="match status" value="1"/>
</dbReference>
<feature type="region of interest" description="Disordered" evidence="9">
    <location>
        <begin position="247"/>
        <end position="284"/>
    </location>
</feature>
<feature type="compositionally biased region" description="Low complexity" evidence="9">
    <location>
        <begin position="309"/>
        <end position="397"/>
    </location>
</feature>
<feature type="region of interest" description="Disordered" evidence="9">
    <location>
        <begin position="309"/>
        <end position="481"/>
    </location>
</feature>
<dbReference type="GO" id="GO:0008270">
    <property type="term" value="F:zinc ion binding"/>
    <property type="evidence" value="ECO:0007669"/>
    <property type="project" value="InterPro"/>
</dbReference>
<feature type="compositionally biased region" description="Polar residues" evidence="9">
    <location>
        <begin position="451"/>
        <end position="481"/>
    </location>
</feature>
<gene>
    <name evidence="11" type="ORF">ASCRUDRAFT_77245</name>
</gene>
<dbReference type="GeneID" id="30967419"/>
<dbReference type="InterPro" id="IPR052202">
    <property type="entry name" value="Yeast_MetPath_Reg"/>
</dbReference>
<dbReference type="PROSITE" id="PS00463">
    <property type="entry name" value="ZN2_CY6_FUNGAL_1"/>
    <property type="match status" value="1"/>
</dbReference>
<evidence type="ECO:0000259" key="10">
    <source>
        <dbReference type="PROSITE" id="PS50048"/>
    </source>
</evidence>
<dbReference type="InParanoid" id="A0A1D2VC08"/>
<comment type="subcellular location">
    <subcellularLocation>
        <location evidence="1">Nucleus</location>
    </subcellularLocation>
</comment>
<dbReference type="InterPro" id="IPR001138">
    <property type="entry name" value="Zn2Cys6_DnaBD"/>
</dbReference>
<evidence type="ECO:0000256" key="2">
    <source>
        <dbReference type="ARBA" id="ARBA00022723"/>
    </source>
</evidence>
<dbReference type="SUPFAM" id="SSF57701">
    <property type="entry name" value="Zn2/Cys6 DNA-binding domain"/>
    <property type="match status" value="1"/>
</dbReference>
<evidence type="ECO:0000256" key="8">
    <source>
        <dbReference type="SAM" id="Coils"/>
    </source>
</evidence>
<dbReference type="InterPro" id="IPR007219">
    <property type="entry name" value="XnlR_reg_dom"/>
</dbReference>
<feature type="compositionally biased region" description="Polar residues" evidence="9">
    <location>
        <begin position="271"/>
        <end position="284"/>
    </location>
</feature>
<dbReference type="SMART" id="SM00066">
    <property type="entry name" value="GAL4"/>
    <property type="match status" value="1"/>
</dbReference>
<evidence type="ECO:0000256" key="9">
    <source>
        <dbReference type="SAM" id="MobiDB-lite"/>
    </source>
</evidence>
<evidence type="ECO:0000256" key="5">
    <source>
        <dbReference type="ARBA" id="ARBA00023125"/>
    </source>
</evidence>
<dbReference type="PROSITE" id="PS50048">
    <property type="entry name" value="ZN2_CY6_FUNGAL_2"/>
    <property type="match status" value="1"/>
</dbReference>
<keyword evidence="6" id="KW-0804">Transcription</keyword>
<dbReference type="RefSeq" id="XP_020045458.1">
    <property type="nucleotide sequence ID" value="XM_020193783.1"/>
</dbReference>
<evidence type="ECO:0000256" key="1">
    <source>
        <dbReference type="ARBA" id="ARBA00004123"/>
    </source>
</evidence>
<dbReference type="OrthoDB" id="189997at2759"/>
<dbReference type="EMBL" id="KV454487">
    <property type="protein sequence ID" value="ODV59151.1"/>
    <property type="molecule type" value="Genomic_DNA"/>
</dbReference>
<evidence type="ECO:0000313" key="12">
    <source>
        <dbReference type="Proteomes" id="UP000095038"/>
    </source>
</evidence>
<keyword evidence="2" id="KW-0479">Metal-binding</keyword>
<dbReference type="InterPro" id="IPR036864">
    <property type="entry name" value="Zn2-C6_fun-type_DNA-bd_sf"/>
</dbReference>
<dbReference type="GO" id="GO:0043565">
    <property type="term" value="F:sequence-specific DNA binding"/>
    <property type="evidence" value="ECO:0007669"/>
    <property type="project" value="TreeGrafter"/>
</dbReference>
<dbReference type="GO" id="GO:0045944">
    <property type="term" value="P:positive regulation of transcription by RNA polymerase II"/>
    <property type="evidence" value="ECO:0007669"/>
    <property type="project" value="TreeGrafter"/>
</dbReference>
<feature type="coiled-coil region" evidence="8">
    <location>
        <begin position="181"/>
        <end position="215"/>
    </location>
</feature>
<dbReference type="AlphaFoldDB" id="A0A1D2VC08"/>
<reference evidence="12" key="1">
    <citation type="submission" date="2016-05" db="EMBL/GenBank/DDBJ databases">
        <title>Comparative genomics of biotechnologically important yeasts.</title>
        <authorList>
            <consortium name="DOE Joint Genome Institute"/>
            <person name="Riley R."/>
            <person name="Haridas S."/>
            <person name="Wolfe K.H."/>
            <person name="Lopes M.R."/>
            <person name="Hittinger C.T."/>
            <person name="Goker M."/>
            <person name="Salamov A."/>
            <person name="Wisecaver J."/>
            <person name="Long T.M."/>
            <person name="Aerts A.L."/>
            <person name="Barry K."/>
            <person name="Choi C."/>
            <person name="Clum A."/>
            <person name="Coughlan A.Y."/>
            <person name="Deshpande S."/>
            <person name="Douglass A.P."/>
            <person name="Hanson S.J."/>
            <person name="Klenk H.-P."/>
            <person name="Labutti K."/>
            <person name="Lapidus A."/>
            <person name="Lindquist E."/>
            <person name="Lipzen A."/>
            <person name="Meier-Kolthoff J.P."/>
            <person name="Ohm R.A."/>
            <person name="Otillar R.P."/>
            <person name="Pangilinan J."/>
            <person name="Peng Y."/>
            <person name="Rokas A."/>
            <person name="Rosa C.A."/>
            <person name="Scheuner C."/>
            <person name="Sibirny A.A."/>
            <person name="Slot J.C."/>
            <person name="Stielow J.B."/>
            <person name="Sun H."/>
            <person name="Kurtzman C.P."/>
            <person name="Blackwell M."/>
            <person name="Grigoriev I.V."/>
            <person name="Jeffries T.W."/>
        </authorList>
    </citation>
    <scope>NUCLEOTIDE SEQUENCE [LARGE SCALE GENOMIC DNA]</scope>
    <source>
        <strain evidence="12">DSM 1968</strain>
    </source>
</reference>
<feature type="domain" description="Zn(2)-C6 fungal-type" evidence="10">
    <location>
        <begin position="140"/>
        <end position="170"/>
    </location>
</feature>
<protein>
    <recommendedName>
        <fullName evidence="10">Zn(2)-C6 fungal-type domain-containing protein</fullName>
    </recommendedName>
</protein>
<organism evidence="11 12">
    <name type="scientific">Ascoidea rubescens DSM 1968</name>
    <dbReference type="NCBI Taxonomy" id="1344418"/>
    <lineage>
        <taxon>Eukaryota</taxon>
        <taxon>Fungi</taxon>
        <taxon>Dikarya</taxon>
        <taxon>Ascomycota</taxon>
        <taxon>Saccharomycotina</taxon>
        <taxon>Saccharomycetes</taxon>
        <taxon>Ascoideaceae</taxon>
        <taxon>Ascoidea</taxon>
    </lineage>
</organism>
<dbReference type="CDD" id="cd12148">
    <property type="entry name" value="fungal_TF_MHR"/>
    <property type="match status" value="1"/>
</dbReference>
<evidence type="ECO:0000256" key="6">
    <source>
        <dbReference type="ARBA" id="ARBA00023163"/>
    </source>
</evidence>
<evidence type="ECO:0000256" key="7">
    <source>
        <dbReference type="ARBA" id="ARBA00023242"/>
    </source>
</evidence>
<name>A0A1D2VC08_9ASCO</name>
<evidence type="ECO:0000313" key="11">
    <source>
        <dbReference type="EMBL" id="ODV59151.1"/>
    </source>
</evidence>
<keyword evidence="5" id="KW-0238">DNA-binding</keyword>
<feature type="compositionally biased region" description="Low complexity" evidence="9">
    <location>
        <begin position="247"/>
        <end position="259"/>
    </location>
</feature>
<dbReference type="PANTHER" id="PTHR47782:SF12">
    <property type="entry name" value="ZN(II)2CYS6 TRANSCRIPTION FACTOR (EUROFUNG)"/>
    <property type="match status" value="1"/>
</dbReference>
<dbReference type="Proteomes" id="UP000095038">
    <property type="component" value="Unassembled WGS sequence"/>
</dbReference>